<name>D1C4P8_SPHTD</name>
<protein>
    <submittedName>
        <fullName evidence="3">Sporulation domain protein</fullName>
    </submittedName>
</protein>
<dbReference type="PANTHER" id="PTHR35792:SF1">
    <property type="entry name" value="SLL0268 PROTEIN"/>
    <property type="match status" value="1"/>
</dbReference>
<keyword evidence="2" id="KW-0812">Transmembrane</keyword>
<dbReference type="STRING" id="479434.Sthe_1781"/>
<dbReference type="PANTHER" id="PTHR35792">
    <property type="entry name" value="GENERAL STRESS PROTEIN"/>
    <property type="match status" value="1"/>
</dbReference>
<dbReference type="HOGENOM" id="CLU_1894866_0_0_0"/>
<keyword evidence="2" id="KW-1133">Transmembrane helix</keyword>
<feature type="compositionally biased region" description="Pro residues" evidence="1">
    <location>
        <begin position="79"/>
        <end position="94"/>
    </location>
</feature>
<feature type="transmembrane region" description="Helical" evidence="2">
    <location>
        <begin position="6"/>
        <end position="28"/>
    </location>
</feature>
<dbReference type="KEGG" id="sti:Sthe_1781"/>
<reference evidence="3 4" key="2">
    <citation type="journal article" date="2010" name="Stand. Genomic Sci.">
        <title>Complete genome sequence of Desulfohalobium retbaense type strain (HR(100)).</title>
        <authorList>
            <person name="Spring S."/>
            <person name="Nolan M."/>
            <person name="Lapidus A."/>
            <person name="Glavina Del Rio T."/>
            <person name="Copeland A."/>
            <person name="Tice H."/>
            <person name="Cheng J.F."/>
            <person name="Lucas S."/>
            <person name="Land M."/>
            <person name="Chen F."/>
            <person name="Bruce D."/>
            <person name="Goodwin L."/>
            <person name="Pitluck S."/>
            <person name="Ivanova N."/>
            <person name="Mavromatis K."/>
            <person name="Mikhailova N."/>
            <person name="Pati A."/>
            <person name="Chen A."/>
            <person name="Palaniappan K."/>
            <person name="Hauser L."/>
            <person name="Chang Y.J."/>
            <person name="Jeffries C.D."/>
            <person name="Munk C."/>
            <person name="Kiss H."/>
            <person name="Chain P."/>
            <person name="Han C."/>
            <person name="Brettin T."/>
            <person name="Detter J.C."/>
            <person name="Schuler E."/>
            <person name="Goker M."/>
            <person name="Rohde M."/>
            <person name="Bristow J."/>
            <person name="Eisen J.A."/>
            <person name="Markowitz V."/>
            <person name="Hugenholtz P."/>
            <person name="Kyrpides N.C."/>
            <person name="Klenk H.P."/>
        </authorList>
    </citation>
    <scope>NUCLEOTIDE SEQUENCE [LARGE SCALE GENOMIC DNA]</scope>
    <source>
        <strain evidence="4">ATCC 49802 / DSM 20745 / S 6022</strain>
    </source>
</reference>
<dbReference type="eggNOG" id="COG4980">
    <property type="taxonomic scope" value="Bacteria"/>
</dbReference>
<accession>D1C4P8</accession>
<reference evidence="4" key="1">
    <citation type="submission" date="2009-11" db="EMBL/GenBank/DDBJ databases">
        <title>The complete chromosome 1 of Sphaerobacter thermophilus DSM 20745.</title>
        <authorList>
            <person name="Lucas S."/>
            <person name="Copeland A."/>
            <person name="Lapidus A."/>
            <person name="Glavina del Rio T."/>
            <person name="Dalin E."/>
            <person name="Tice H."/>
            <person name="Bruce D."/>
            <person name="Goodwin L."/>
            <person name="Pitluck S."/>
            <person name="Kyrpides N."/>
            <person name="Mavromatis K."/>
            <person name="Ivanova N."/>
            <person name="Mikhailova N."/>
            <person name="LaButti K.M."/>
            <person name="Clum A."/>
            <person name="Sun H.I."/>
            <person name="Brettin T."/>
            <person name="Detter J.C."/>
            <person name="Han C."/>
            <person name="Larimer F."/>
            <person name="Land M."/>
            <person name="Hauser L."/>
            <person name="Markowitz V."/>
            <person name="Cheng J.F."/>
            <person name="Hugenholtz P."/>
            <person name="Woyke T."/>
            <person name="Wu D."/>
            <person name="Steenblock K."/>
            <person name="Schneider S."/>
            <person name="Pukall R."/>
            <person name="Goeker M."/>
            <person name="Klenk H.P."/>
            <person name="Eisen J.A."/>
        </authorList>
    </citation>
    <scope>NUCLEOTIDE SEQUENCE [LARGE SCALE GENOMIC DNA]</scope>
    <source>
        <strain evidence="4">ATCC 49802 / DSM 20745 / S 6022</strain>
    </source>
</reference>
<evidence type="ECO:0000313" key="3">
    <source>
        <dbReference type="EMBL" id="ACZ39215.1"/>
    </source>
</evidence>
<sequence>MADDRGDGAFIAGVVLGAIASASATLWLTPRSGEEVRAEIARRARELEQRAREAAAQVPVLSDLLATTGEEPAEYPYEMTPPPAPTPAPEPAPGPESAAEVTTAMPTASPATADETPAATEERSGEGDLPAGRT</sequence>
<organism evidence="3 4">
    <name type="scientific">Sphaerobacter thermophilus (strain ATCC 49802 / DSM 20745 / KCCM 41009 / NCIMB 13125 / S 6022)</name>
    <dbReference type="NCBI Taxonomy" id="479434"/>
    <lineage>
        <taxon>Bacteria</taxon>
        <taxon>Pseudomonadati</taxon>
        <taxon>Thermomicrobiota</taxon>
        <taxon>Thermomicrobia</taxon>
        <taxon>Sphaerobacterales</taxon>
        <taxon>Sphaerobacterineae</taxon>
        <taxon>Sphaerobacteraceae</taxon>
        <taxon>Sphaerobacter</taxon>
    </lineage>
</organism>
<keyword evidence="2" id="KW-0472">Membrane</keyword>
<keyword evidence="4" id="KW-1185">Reference proteome</keyword>
<gene>
    <name evidence="3" type="ordered locus">Sthe_1781</name>
</gene>
<feature type="region of interest" description="Disordered" evidence="1">
    <location>
        <begin position="61"/>
        <end position="134"/>
    </location>
</feature>
<dbReference type="InterPro" id="IPR052928">
    <property type="entry name" value="Desiccation-related_membrane"/>
</dbReference>
<dbReference type="EMBL" id="CP001823">
    <property type="protein sequence ID" value="ACZ39215.1"/>
    <property type="molecule type" value="Genomic_DNA"/>
</dbReference>
<evidence type="ECO:0000313" key="4">
    <source>
        <dbReference type="Proteomes" id="UP000002027"/>
    </source>
</evidence>
<evidence type="ECO:0000256" key="1">
    <source>
        <dbReference type="SAM" id="MobiDB-lite"/>
    </source>
</evidence>
<dbReference type="AlphaFoldDB" id="D1C4P8"/>
<dbReference type="Proteomes" id="UP000002027">
    <property type="component" value="Chromosome 1"/>
</dbReference>
<dbReference type="RefSeq" id="WP_012872261.1">
    <property type="nucleotide sequence ID" value="NC_013523.1"/>
</dbReference>
<feature type="compositionally biased region" description="Low complexity" evidence="1">
    <location>
        <begin position="95"/>
        <end position="119"/>
    </location>
</feature>
<evidence type="ECO:0000256" key="2">
    <source>
        <dbReference type="SAM" id="Phobius"/>
    </source>
</evidence>
<dbReference type="InParanoid" id="D1C4P8"/>
<proteinExistence type="predicted"/>